<proteinExistence type="predicted"/>
<accession>A0AAX4B1V5</accession>
<protein>
    <recommendedName>
        <fullName evidence="5">DUF4760 domain-containing protein</fullName>
    </recommendedName>
</protein>
<name>A0AAX4B1V5_9CAUD</name>
<feature type="region of interest" description="Disordered" evidence="1">
    <location>
        <begin position="290"/>
        <end position="317"/>
    </location>
</feature>
<keyword evidence="2" id="KW-0472">Membrane</keyword>
<sequence length="317" mass="35483">MNNFRIGASAATTVCIVFVRLLFTSTLEKPPVPLGFLDLLAVLIGSLFAVFAAFEFVLKRYPDTKEMLPLFSGIVWTVLVSSYAVLRYHPEYQTSLSILVTGVFVGMGWWIQAITTAANSRRSHTLNIIMASRTSSEYQQQTRASSKLYLNSVIPPEFAEWKFQPSKEEFKHARITDEVRDAINGTVYVLNYFEFLAQGLKYRDLDACLLRECFSDILAGLERRGFHLIIEAQKGSPKSFEGLLQLAKEWNGESIVERYRSNPDNTAIGPRWPDQETVNCMMDCRKTPVVQPGQEEAHHPAPALATADGVPVTPPGA</sequence>
<feature type="transmembrane region" description="Helical" evidence="2">
    <location>
        <begin position="92"/>
        <end position="111"/>
    </location>
</feature>
<dbReference type="InterPro" id="IPR031876">
    <property type="entry name" value="DUF4760"/>
</dbReference>
<evidence type="ECO:0008006" key="5">
    <source>
        <dbReference type="Google" id="ProtNLM"/>
    </source>
</evidence>
<feature type="transmembrane region" description="Helical" evidence="2">
    <location>
        <begin position="68"/>
        <end position="86"/>
    </location>
</feature>
<feature type="transmembrane region" description="Helical" evidence="2">
    <location>
        <begin position="34"/>
        <end position="56"/>
    </location>
</feature>
<keyword evidence="2" id="KW-0812">Transmembrane</keyword>
<dbReference type="Pfam" id="PF15956">
    <property type="entry name" value="DUF4760"/>
    <property type="match status" value="1"/>
</dbReference>
<evidence type="ECO:0000313" key="3">
    <source>
        <dbReference type="EMBL" id="WNL50618.1"/>
    </source>
</evidence>
<evidence type="ECO:0000256" key="2">
    <source>
        <dbReference type="SAM" id="Phobius"/>
    </source>
</evidence>
<reference evidence="3" key="1">
    <citation type="submission" date="2023-07" db="EMBL/GenBank/DDBJ databases">
        <title>Prophages of P. aeruginosa: insights into their role through their activity, abundance and persistence.</title>
        <authorList>
            <person name="Kyrkou I."/>
        </authorList>
    </citation>
    <scope>NUCLEOTIDE SEQUENCE</scope>
</reference>
<keyword evidence="2" id="KW-1133">Transmembrane helix</keyword>
<evidence type="ECO:0000313" key="4">
    <source>
        <dbReference type="Proteomes" id="UP001432215"/>
    </source>
</evidence>
<dbReference type="Proteomes" id="UP001432215">
    <property type="component" value="Segment"/>
</dbReference>
<dbReference type="EMBL" id="OR351070">
    <property type="protein sequence ID" value="WNL50618.1"/>
    <property type="molecule type" value="Genomic_DNA"/>
</dbReference>
<organism evidence="3 4">
    <name type="scientific">Pseudomonas phage Riah</name>
    <dbReference type="NCBI Taxonomy" id="3075860"/>
    <lineage>
        <taxon>Viruses</taxon>
        <taxon>Duplodnaviria</taxon>
        <taxon>Heunggongvirae</taxon>
        <taxon>Uroviricota</taxon>
        <taxon>Caudoviricetes</taxon>
    </lineage>
</organism>
<evidence type="ECO:0000256" key="1">
    <source>
        <dbReference type="SAM" id="MobiDB-lite"/>
    </source>
</evidence>